<protein>
    <recommendedName>
        <fullName evidence="6">Molybdopterin molybdenumtransferase</fullName>
        <ecNumber evidence="6">2.10.1.1</ecNumber>
    </recommendedName>
</protein>
<evidence type="ECO:0000256" key="1">
    <source>
        <dbReference type="ARBA" id="ARBA00002901"/>
    </source>
</evidence>
<dbReference type="Pfam" id="PF00994">
    <property type="entry name" value="MoCF_biosynth"/>
    <property type="match status" value="1"/>
</dbReference>
<dbReference type="GO" id="GO:0046872">
    <property type="term" value="F:metal ion binding"/>
    <property type="evidence" value="ECO:0007669"/>
    <property type="project" value="UniProtKB-UniRule"/>
</dbReference>
<dbReference type="PANTHER" id="PTHR10192:SF5">
    <property type="entry name" value="GEPHYRIN"/>
    <property type="match status" value="1"/>
</dbReference>
<evidence type="ECO:0000256" key="2">
    <source>
        <dbReference type="ARBA" id="ARBA00005046"/>
    </source>
</evidence>
<sequence>MIDVDEAQARLIAAAPHLPSETVPLAEAAGRVVTVDVVSMRTQPPFASSAMDGYAVRTADMPGPVRVVGESAAGRRYPRPLGHGEAVRIFTGAPVPEGADAILIQEDAARDGDALTATDTVKPNDHIRALGLDFAAGDTLVAAGTVLAPRHIALAGAGGHAELTVARRPRVAFLATGDELVPPGSPTGPDQIVASITPALAATVRAAGADPIDLGIAPDDRAEIARRCAAGIAEADILVTLGGASVGDHDLVKPALSDLGIEPDFWKVAVRPGKPLMFSSRPLVLGLPGNPVSGAVCAVLFLVPLVKAMQGVTAPLPEVREGILGRDLPANGPRRDHMRAVRSGSTITPASRQDSSMLAVLAASDVLLVRQPHEGPVPAGSPCRYIAL</sequence>
<keyword evidence="6" id="KW-0460">Magnesium</keyword>
<dbReference type="GO" id="GO:0061599">
    <property type="term" value="F:molybdopterin molybdotransferase activity"/>
    <property type="evidence" value="ECO:0007669"/>
    <property type="project" value="UniProtKB-UniRule"/>
</dbReference>
<evidence type="ECO:0000259" key="7">
    <source>
        <dbReference type="SMART" id="SM00852"/>
    </source>
</evidence>
<dbReference type="NCBIfam" id="NF045515">
    <property type="entry name" value="Glp_gephyrin"/>
    <property type="match status" value="1"/>
</dbReference>
<dbReference type="InterPro" id="IPR038987">
    <property type="entry name" value="MoeA-like"/>
</dbReference>
<dbReference type="InterPro" id="IPR005111">
    <property type="entry name" value="MoeA_C_domain_IV"/>
</dbReference>
<dbReference type="SUPFAM" id="SSF63867">
    <property type="entry name" value="MoeA C-terminal domain-like"/>
    <property type="match status" value="1"/>
</dbReference>
<dbReference type="FunFam" id="2.170.190.11:FF:000001">
    <property type="entry name" value="Molybdopterin molybdenumtransferase"/>
    <property type="match status" value="1"/>
</dbReference>
<organism evidence="8 9">
    <name type="scientific">Acuticoccus sediminis</name>
    <dbReference type="NCBI Taxonomy" id="2184697"/>
    <lineage>
        <taxon>Bacteria</taxon>
        <taxon>Pseudomonadati</taxon>
        <taxon>Pseudomonadota</taxon>
        <taxon>Alphaproteobacteria</taxon>
        <taxon>Hyphomicrobiales</taxon>
        <taxon>Amorphaceae</taxon>
        <taxon>Acuticoccus</taxon>
    </lineage>
</organism>
<dbReference type="EC" id="2.10.1.1" evidence="6"/>
<dbReference type="InterPro" id="IPR036135">
    <property type="entry name" value="MoeA_linker/N_sf"/>
</dbReference>
<dbReference type="SMART" id="SM00852">
    <property type="entry name" value="MoCF_biosynth"/>
    <property type="match status" value="1"/>
</dbReference>
<dbReference type="Gene3D" id="2.170.190.11">
    <property type="entry name" value="Molybdopterin biosynthesis moea protein, domain 3"/>
    <property type="match status" value="1"/>
</dbReference>
<keyword evidence="4 6" id="KW-0501">Molybdenum cofactor biosynthesis</keyword>
<reference evidence="8 9" key="1">
    <citation type="submission" date="2018-05" db="EMBL/GenBank/DDBJ databases">
        <title>Acuticoccus sediminis sp. nov., isolated from deep-sea sediment of Indian Ocean.</title>
        <authorList>
            <person name="Liu X."/>
            <person name="Lai Q."/>
            <person name="Du Y."/>
            <person name="Sun F."/>
            <person name="Zhang X."/>
            <person name="Wang S."/>
            <person name="Shao Z."/>
        </authorList>
    </citation>
    <scope>NUCLEOTIDE SEQUENCE [LARGE SCALE GENOMIC DNA]</scope>
    <source>
        <strain evidence="8 9">PTG4-2</strain>
    </source>
</reference>
<feature type="domain" description="MoaB/Mog" evidence="7">
    <location>
        <begin position="172"/>
        <end position="308"/>
    </location>
</feature>
<name>A0A8B2P0P8_9HYPH</name>
<dbReference type="GO" id="GO:0005829">
    <property type="term" value="C:cytosol"/>
    <property type="evidence" value="ECO:0007669"/>
    <property type="project" value="TreeGrafter"/>
</dbReference>
<comment type="catalytic activity">
    <reaction evidence="5">
        <text>adenylyl-molybdopterin + molybdate = Mo-molybdopterin + AMP + H(+)</text>
        <dbReference type="Rhea" id="RHEA:35047"/>
        <dbReference type="ChEBI" id="CHEBI:15378"/>
        <dbReference type="ChEBI" id="CHEBI:36264"/>
        <dbReference type="ChEBI" id="CHEBI:62727"/>
        <dbReference type="ChEBI" id="CHEBI:71302"/>
        <dbReference type="ChEBI" id="CHEBI:456215"/>
        <dbReference type="EC" id="2.10.1.1"/>
    </reaction>
</comment>
<accession>A0A8B2P0P8</accession>
<keyword evidence="6 8" id="KW-0808">Transferase</keyword>
<keyword evidence="9" id="KW-1185">Reference proteome</keyword>
<comment type="similarity">
    <text evidence="3 6">Belongs to the MoeA family.</text>
</comment>
<dbReference type="CDD" id="cd00887">
    <property type="entry name" value="MoeA"/>
    <property type="match status" value="1"/>
</dbReference>
<dbReference type="Proteomes" id="UP000249590">
    <property type="component" value="Unassembled WGS sequence"/>
</dbReference>
<evidence type="ECO:0000313" key="9">
    <source>
        <dbReference type="Proteomes" id="UP000249590"/>
    </source>
</evidence>
<evidence type="ECO:0000313" key="8">
    <source>
        <dbReference type="EMBL" id="RAI04560.1"/>
    </source>
</evidence>
<keyword evidence="6" id="KW-0479">Metal-binding</keyword>
<comment type="caution">
    <text evidence="8">The sequence shown here is derived from an EMBL/GenBank/DDBJ whole genome shotgun (WGS) entry which is preliminary data.</text>
</comment>
<dbReference type="UniPathway" id="UPA00344"/>
<keyword evidence="6" id="KW-0500">Molybdenum</keyword>
<gene>
    <name evidence="8" type="ORF">DLJ53_06875</name>
</gene>
<evidence type="ECO:0000256" key="6">
    <source>
        <dbReference type="RuleBase" id="RU365090"/>
    </source>
</evidence>
<dbReference type="Gene3D" id="3.40.980.10">
    <property type="entry name" value="MoaB/Mog-like domain"/>
    <property type="match status" value="1"/>
</dbReference>
<dbReference type="InterPro" id="IPR036425">
    <property type="entry name" value="MoaB/Mog-like_dom_sf"/>
</dbReference>
<dbReference type="InterPro" id="IPR001453">
    <property type="entry name" value="MoaB/Mog_dom"/>
</dbReference>
<dbReference type="InterPro" id="IPR005110">
    <property type="entry name" value="MoeA_linker/N"/>
</dbReference>
<proteinExistence type="inferred from homology"/>
<dbReference type="Gene3D" id="2.40.340.10">
    <property type="entry name" value="MoeA, C-terminal, domain IV"/>
    <property type="match status" value="1"/>
</dbReference>
<dbReference type="Gene3D" id="3.90.105.10">
    <property type="entry name" value="Molybdopterin biosynthesis moea protein, domain 2"/>
    <property type="match status" value="1"/>
</dbReference>
<dbReference type="Pfam" id="PF03454">
    <property type="entry name" value="MoeA_C"/>
    <property type="match status" value="1"/>
</dbReference>
<dbReference type="SUPFAM" id="SSF63882">
    <property type="entry name" value="MoeA N-terminal region -like"/>
    <property type="match status" value="1"/>
</dbReference>
<dbReference type="PANTHER" id="PTHR10192">
    <property type="entry name" value="MOLYBDOPTERIN BIOSYNTHESIS PROTEIN"/>
    <property type="match status" value="1"/>
</dbReference>
<dbReference type="OrthoDB" id="9804758at2"/>
<evidence type="ECO:0000256" key="5">
    <source>
        <dbReference type="ARBA" id="ARBA00047317"/>
    </source>
</evidence>
<dbReference type="GO" id="GO:0006777">
    <property type="term" value="P:Mo-molybdopterin cofactor biosynthetic process"/>
    <property type="evidence" value="ECO:0007669"/>
    <property type="project" value="UniProtKB-UniRule"/>
</dbReference>
<dbReference type="AlphaFoldDB" id="A0A8B2P0P8"/>
<comment type="cofactor">
    <cofactor evidence="6">
        <name>Mg(2+)</name>
        <dbReference type="ChEBI" id="CHEBI:18420"/>
    </cofactor>
</comment>
<dbReference type="InterPro" id="IPR036688">
    <property type="entry name" value="MoeA_C_domain_IV_sf"/>
</dbReference>
<dbReference type="Pfam" id="PF03453">
    <property type="entry name" value="MoeA_N"/>
    <property type="match status" value="1"/>
</dbReference>
<evidence type="ECO:0000256" key="4">
    <source>
        <dbReference type="ARBA" id="ARBA00023150"/>
    </source>
</evidence>
<dbReference type="EMBL" id="QHHQ01000001">
    <property type="protein sequence ID" value="RAI04560.1"/>
    <property type="molecule type" value="Genomic_DNA"/>
</dbReference>
<dbReference type="SUPFAM" id="SSF53218">
    <property type="entry name" value="Molybdenum cofactor biosynthesis proteins"/>
    <property type="match status" value="1"/>
</dbReference>
<comment type="function">
    <text evidence="1 6">Catalyzes the insertion of molybdate into adenylated molybdopterin with the concomitant release of AMP.</text>
</comment>
<dbReference type="RefSeq" id="WP_111344173.1">
    <property type="nucleotide sequence ID" value="NZ_QHHQ01000001.1"/>
</dbReference>
<evidence type="ECO:0000256" key="3">
    <source>
        <dbReference type="ARBA" id="ARBA00010763"/>
    </source>
</evidence>
<comment type="pathway">
    <text evidence="2 6">Cofactor biosynthesis; molybdopterin biosynthesis.</text>
</comment>